<accession>A0A286RAM2</accession>
<dbReference type="GO" id="GO:0016787">
    <property type="term" value="F:hydrolase activity"/>
    <property type="evidence" value="ECO:0007669"/>
    <property type="project" value="UniProtKB-KW"/>
</dbReference>
<feature type="domain" description="Amidohydrolase-related" evidence="2">
    <location>
        <begin position="48"/>
        <end position="338"/>
    </location>
</feature>
<evidence type="ECO:0000259" key="2">
    <source>
        <dbReference type="Pfam" id="PF04909"/>
    </source>
</evidence>
<dbReference type="InterPro" id="IPR006680">
    <property type="entry name" value="Amidohydro-rel"/>
</dbReference>
<evidence type="ECO:0000313" key="4">
    <source>
        <dbReference type="Proteomes" id="UP000215086"/>
    </source>
</evidence>
<evidence type="ECO:0000313" key="3">
    <source>
        <dbReference type="EMBL" id="ASV73008.1"/>
    </source>
</evidence>
<organism evidence="3 4">
    <name type="scientific">Thermogutta terrifontis</name>
    <dbReference type="NCBI Taxonomy" id="1331910"/>
    <lineage>
        <taxon>Bacteria</taxon>
        <taxon>Pseudomonadati</taxon>
        <taxon>Planctomycetota</taxon>
        <taxon>Planctomycetia</taxon>
        <taxon>Pirellulales</taxon>
        <taxon>Thermoguttaceae</taxon>
        <taxon>Thermogutta</taxon>
    </lineage>
</organism>
<dbReference type="PROSITE" id="PS51318">
    <property type="entry name" value="TAT"/>
    <property type="match status" value="1"/>
</dbReference>
<keyword evidence="3" id="KW-0378">Hydrolase</keyword>
<keyword evidence="4" id="KW-1185">Reference proteome</keyword>
<dbReference type="PANTHER" id="PTHR43569">
    <property type="entry name" value="AMIDOHYDROLASE"/>
    <property type="match status" value="1"/>
</dbReference>
<gene>
    <name evidence="3" type="ORF">THTE_0406</name>
</gene>
<name>A0A286RAM2_9BACT</name>
<dbReference type="Proteomes" id="UP000215086">
    <property type="component" value="Chromosome"/>
</dbReference>
<sequence>MKWTRRRFLQAAGFIAGGVASGMGRWRVPAGSLAGVSVPPDVEKIPIVDTHQHLWDLSRLRLPWLAGDSRLNRDYLLRDYLQAVAGLPVVKAVYMEVAVVDEDLVKEAEWIIDICHRGEGPTVAAVIGGRPASEEFPAYLARFRGNPVVKGVRWIPPASKLGHKLYFSPQMRANLRLLGEWGMRFDICIPPDWLADAVEIVDACPETRFVLDHCGNADPQQFGRWGKERGEEAVRYVERWKRGIDTLAARQNVVCKISGIIARVRPDDWGPEDLAPIVNHCLAAFGPDRVMFAGDWPVCTKGASLREWILALHQIVADRPLEERRKLFHDNAVRFYQLG</sequence>
<evidence type="ECO:0000256" key="1">
    <source>
        <dbReference type="ARBA" id="ARBA00038310"/>
    </source>
</evidence>
<protein>
    <submittedName>
        <fullName evidence="3">L-fuconolactone hydrolase</fullName>
    </submittedName>
</protein>
<dbReference type="InterPro" id="IPR006311">
    <property type="entry name" value="TAT_signal"/>
</dbReference>
<dbReference type="Pfam" id="PF04909">
    <property type="entry name" value="Amidohydro_2"/>
    <property type="match status" value="1"/>
</dbReference>
<dbReference type="Gene3D" id="3.20.20.140">
    <property type="entry name" value="Metal-dependent hydrolases"/>
    <property type="match status" value="1"/>
</dbReference>
<dbReference type="KEGG" id="ttf:THTE_0406"/>
<dbReference type="EMBL" id="CP018477">
    <property type="protein sequence ID" value="ASV73008.1"/>
    <property type="molecule type" value="Genomic_DNA"/>
</dbReference>
<comment type="similarity">
    <text evidence="1">Belongs to the metallo-dependent hydrolases superfamily.</text>
</comment>
<proteinExistence type="inferred from homology"/>
<dbReference type="AlphaFoldDB" id="A0A286RAM2"/>
<dbReference type="OrthoDB" id="5450317at2"/>
<dbReference type="SUPFAM" id="SSF51556">
    <property type="entry name" value="Metallo-dependent hydrolases"/>
    <property type="match status" value="1"/>
</dbReference>
<dbReference type="RefSeq" id="WP_095413751.1">
    <property type="nucleotide sequence ID" value="NZ_CP018477.1"/>
</dbReference>
<dbReference type="InterPro" id="IPR052350">
    <property type="entry name" value="Metallo-dep_Lactonases"/>
</dbReference>
<reference evidence="3 4" key="1">
    <citation type="journal article" name="Front. Microbiol.">
        <title>Sugar Metabolism of the First Thermophilic Planctomycete Thermogutta terrifontis: Comparative Genomic and Transcriptomic Approaches.</title>
        <authorList>
            <person name="Elcheninov A.G."/>
            <person name="Menzel P."/>
            <person name="Gudbergsdottir S.R."/>
            <person name="Slesarev A.I."/>
            <person name="Kadnikov V.V."/>
            <person name="Krogh A."/>
            <person name="Bonch-Osmolovskaya E.A."/>
            <person name="Peng X."/>
            <person name="Kublanov I.V."/>
        </authorList>
    </citation>
    <scope>NUCLEOTIDE SEQUENCE [LARGE SCALE GENOMIC DNA]</scope>
    <source>
        <strain evidence="3 4">R1</strain>
    </source>
</reference>
<dbReference type="PANTHER" id="PTHR43569:SF2">
    <property type="entry name" value="AMIDOHYDROLASE-RELATED DOMAIN-CONTAINING PROTEIN"/>
    <property type="match status" value="1"/>
</dbReference>
<dbReference type="InterPro" id="IPR032466">
    <property type="entry name" value="Metal_Hydrolase"/>
</dbReference>